<comment type="caution">
    <text evidence="1">The sequence shown here is derived from an EMBL/GenBank/DDBJ whole genome shotgun (WGS) entry which is preliminary data.</text>
</comment>
<reference evidence="1 2" key="1">
    <citation type="journal article" date="2019" name="Sci. Data">
        <title>Hybrid genome assembly and annotation of Danionella translucida.</title>
        <authorList>
            <person name="Kadobianskyi M."/>
            <person name="Schulze L."/>
            <person name="Schuelke M."/>
            <person name="Judkewitz B."/>
        </authorList>
    </citation>
    <scope>NUCLEOTIDE SEQUENCE [LARGE SCALE GENOMIC DNA]</scope>
    <source>
        <strain evidence="1 2">Bolton</strain>
    </source>
</reference>
<dbReference type="EMBL" id="SRMA01024986">
    <property type="protein sequence ID" value="TRY99923.1"/>
    <property type="molecule type" value="Genomic_DNA"/>
</dbReference>
<protein>
    <submittedName>
        <fullName evidence="1">Uncharacterized protein</fullName>
    </submittedName>
</protein>
<dbReference type="AlphaFoldDB" id="A0A553RCN5"/>
<sequence>MNRNVEDRTSSAVFKCLLSGKHIREGTKQRMMQDCGDLVQNTWSSSQSHLTRAPRPNQGALLLCKMALSPPLHFNKPL</sequence>
<gene>
    <name evidence="1" type="ORF">DNTS_020227</name>
</gene>
<evidence type="ECO:0000313" key="1">
    <source>
        <dbReference type="EMBL" id="TRY99923.1"/>
    </source>
</evidence>
<keyword evidence="2" id="KW-1185">Reference proteome</keyword>
<evidence type="ECO:0000313" key="2">
    <source>
        <dbReference type="Proteomes" id="UP000316079"/>
    </source>
</evidence>
<organism evidence="1 2">
    <name type="scientific">Danionella cerebrum</name>
    <dbReference type="NCBI Taxonomy" id="2873325"/>
    <lineage>
        <taxon>Eukaryota</taxon>
        <taxon>Metazoa</taxon>
        <taxon>Chordata</taxon>
        <taxon>Craniata</taxon>
        <taxon>Vertebrata</taxon>
        <taxon>Euteleostomi</taxon>
        <taxon>Actinopterygii</taxon>
        <taxon>Neopterygii</taxon>
        <taxon>Teleostei</taxon>
        <taxon>Ostariophysi</taxon>
        <taxon>Cypriniformes</taxon>
        <taxon>Danionidae</taxon>
        <taxon>Danioninae</taxon>
        <taxon>Danionella</taxon>
    </lineage>
</organism>
<name>A0A553RCN5_9TELE</name>
<accession>A0A553RCN5</accession>
<proteinExistence type="predicted"/>
<dbReference type="OrthoDB" id="10047816at2759"/>
<dbReference type="Proteomes" id="UP000316079">
    <property type="component" value="Unassembled WGS sequence"/>
</dbReference>